<reference evidence="2 5" key="2">
    <citation type="submission" date="2016-10" db="EMBL/GenBank/DDBJ databases">
        <title>Hydorgenophaga sp. LPB0072 isolated from gastropod.</title>
        <authorList>
            <person name="Kim E."/>
            <person name="Yi H."/>
        </authorList>
    </citation>
    <scope>NUCLEOTIDE SEQUENCE [LARGE SCALE GENOMIC DNA]</scope>
    <source>
        <strain evidence="2 5">LPB0072</strain>
    </source>
</reference>
<feature type="domain" description="Chorismatase FkbO/Hyg5-like N-terminal" evidence="1">
    <location>
        <begin position="55"/>
        <end position="185"/>
    </location>
</feature>
<dbReference type="SUPFAM" id="SSF55298">
    <property type="entry name" value="YjgF-like"/>
    <property type="match status" value="1"/>
</dbReference>
<gene>
    <name evidence="2" type="ORF">LPB072_20035</name>
    <name evidence="3" type="ORF">LPB72_20205</name>
</gene>
<dbReference type="InterPro" id="IPR035959">
    <property type="entry name" value="RutC-like_sf"/>
</dbReference>
<proteinExistence type="predicted"/>
<evidence type="ECO:0000313" key="3">
    <source>
        <dbReference type="EMBL" id="OAD39704.1"/>
    </source>
</evidence>
<evidence type="ECO:0000313" key="5">
    <source>
        <dbReference type="Proteomes" id="UP000185680"/>
    </source>
</evidence>
<protein>
    <recommendedName>
        <fullName evidence="1">Chorismatase FkbO/Hyg5-like N-terminal domain-containing protein</fullName>
    </recommendedName>
</protein>
<dbReference type="RefSeq" id="WP_066095825.1">
    <property type="nucleotide sequence ID" value="NZ_CP017476.1"/>
</dbReference>
<dbReference type="EMBL" id="LVWD01000041">
    <property type="protein sequence ID" value="OAD39704.1"/>
    <property type="molecule type" value="Genomic_DNA"/>
</dbReference>
<evidence type="ECO:0000313" key="4">
    <source>
        <dbReference type="Proteomes" id="UP000185657"/>
    </source>
</evidence>
<dbReference type="Gene3D" id="3.30.1330.40">
    <property type="entry name" value="RutC-like"/>
    <property type="match status" value="1"/>
</dbReference>
<dbReference type="EMBL" id="CP017476">
    <property type="protein sequence ID" value="AOW15852.1"/>
    <property type="molecule type" value="Genomic_DNA"/>
</dbReference>
<dbReference type="CDD" id="cd06153">
    <property type="entry name" value="YjgF_YER057c_UK114_like_5"/>
    <property type="match status" value="1"/>
</dbReference>
<name>A0A162SRE3_9BURK</name>
<keyword evidence="4" id="KW-1185">Reference proteome</keyword>
<dbReference type="Proteomes" id="UP000185657">
    <property type="component" value="Unassembled WGS sequence"/>
</dbReference>
<dbReference type="InterPro" id="IPR049368">
    <property type="entry name" value="FkbO_Hyg5-like_N"/>
</dbReference>
<evidence type="ECO:0000313" key="2">
    <source>
        <dbReference type="EMBL" id="AOW15852.1"/>
    </source>
</evidence>
<sequence>MTLRFLSSCSPVPLSADQVLGGFELGASLMTDARQWPVQSLPMPVLQDESVNMHETWLVDTPVESGLTEGIAWRRTEGLLFGVISLSEQTADPLSAVPPLRQVSERAYQRIFRLLDQQGLPHLWRVWNYIPDIHGEQAGLERYRQFNMGRGDAFERGARSVTEQVPAACALGVVAGGSLSIAFLCGASPLVPVENPRQVSAYLYPRIYGPRSPTFSRAGLAYLGSQELIFVSGTASIVGHESLHPNDVVAQTRESLDNVAAVLDEVAGRSRLGRMDLSALEYRAYVRHPFEVAAVQREMVKRVGQAPVLYVQADVCRQELLVEIEAFGLRDI</sequence>
<dbReference type="STRING" id="1763535.LPB072_20035"/>
<dbReference type="Proteomes" id="UP000185680">
    <property type="component" value="Chromosome"/>
</dbReference>
<reference evidence="3 4" key="1">
    <citation type="submission" date="2016-02" db="EMBL/GenBank/DDBJ databases">
        <title>Draft genome sequence of Hydrogenophaga sp. LPB0072.</title>
        <authorList>
            <person name="Shin S.-K."/>
            <person name="Yi H."/>
        </authorList>
    </citation>
    <scope>NUCLEOTIDE SEQUENCE [LARGE SCALE GENOMIC DNA]</scope>
    <source>
        <strain evidence="3 4">LPB0072</strain>
    </source>
</reference>
<accession>A0A162SRE3</accession>
<dbReference type="KEGG" id="hyl:LPB072_20035"/>
<dbReference type="OrthoDB" id="1114505at2"/>
<dbReference type="Pfam" id="PF21168">
    <property type="entry name" value="FkbO_Hyg5-like_N"/>
    <property type="match status" value="1"/>
</dbReference>
<evidence type="ECO:0000259" key="1">
    <source>
        <dbReference type="Pfam" id="PF21168"/>
    </source>
</evidence>
<dbReference type="AlphaFoldDB" id="A0A162SRE3"/>
<organism evidence="2 5">
    <name type="scientific">Hydrogenophaga crassostreae</name>
    <dbReference type="NCBI Taxonomy" id="1763535"/>
    <lineage>
        <taxon>Bacteria</taxon>
        <taxon>Pseudomonadati</taxon>
        <taxon>Pseudomonadota</taxon>
        <taxon>Betaproteobacteria</taxon>
        <taxon>Burkholderiales</taxon>
        <taxon>Comamonadaceae</taxon>
        <taxon>Hydrogenophaga</taxon>
    </lineage>
</organism>